<keyword evidence="3" id="KW-1185">Reference proteome</keyword>
<feature type="non-terminal residue" evidence="2">
    <location>
        <position position="88"/>
    </location>
</feature>
<dbReference type="AlphaFoldDB" id="A0A9P5N877"/>
<name>A0A9P5N877_GYMJU</name>
<protein>
    <submittedName>
        <fullName evidence="2">Uncharacterized protein</fullName>
    </submittedName>
</protein>
<keyword evidence="1" id="KW-0472">Membrane</keyword>
<feature type="transmembrane region" description="Helical" evidence="1">
    <location>
        <begin position="6"/>
        <end position="27"/>
    </location>
</feature>
<reference evidence="2" key="1">
    <citation type="submission" date="2020-11" db="EMBL/GenBank/DDBJ databases">
        <authorList>
            <consortium name="DOE Joint Genome Institute"/>
            <person name="Ahrendt S."/>
            <person name="Riley R."/>
            <person name="Andreopoulos W."/>
            <person name="LaButti K."/>
            <person name="Pangilinan J."/>
            <person name="Ruiz-duenas F.J."/>
            <person name="Barrasa J.M."/>
            <person name="Sanchez-Garcia M."/>
            <person name="Camarero S."/>
            <person name="Miyauchi S."/>
            <person name="Serrano A."/>
            <person name="Linde D."/>
            <person name="Babiker R."/>
            <person name="Drula E."/>
            <person name="Ayuso-Fernandez I."/>
            <person name="Pacheco R."/>
            <person name="Padilla G."/>
            <person name="Ferreira P."/>
            <person name="Barriuso J."/>
            <person name="Kellner H."/>
            <person name="Castanera R."/>
            <person name="Alfaro M."/>
            <person name="Ramirez L."/>
            <person name="Pisabarro A.G."/>
            <person name="Kuo A."/>
            <person name="Tritt A."/>
            <person name="Lipzen A."/>
            <person name="He G."/>
            <person name="Yan M."/>
            <person name="Ng V."/>
            <person name="Cullen D."/>
            <person name="Martin F."/>
            <person name="Rosso M.-N."/>
            <person name="Henrissat B."/>
            <person name="Hibbett D."/>
            <person name="Martinez A.T."/>
            <person name="Grigoriev I.V."/>
        </authorList>
    </citation>
    <scope>NUCLEOTIDE SEQUENCE</scope>
    <source>
        <strain evidence="2">AH 44721</strain>
    </source>
</reference>
<evidence type="ECO:0000256" key="1">
    <source>
        <dbReference type="SAM" id="Phobius"/>
    </source>
</evidence>
<sequence>MLMVFLTLVLVMWHYYLIHLLILSVTFPKLEYLITTPPPLPMPFRSCPRLPHWTAIYKHRNGMVPVPPCIFVKFLDVFCVDLRRSAIV</sequence>
<proteinExistence type="predicted"/>
<accession>A0A9P5N877</accession>
<evidence type="ECO:0000313" key="2">
    <source>
        <dbReference type="EMBL" id="KAF8869734.1"/>
    </source>
</evidence>
<dbReference type="Proteomes" id="UP000724874">
    <property type="component" value="Unassembled WGS sequence"/>
</dbReference>
<keyword evidence="1" id="KW-1133">Transmembrane helix</keyword>
<organism evidence="2 3">
    <name type="scientific">Gymnopilus junonius</name>
    <name type="common">Spectacular rustgill mushroom</name>
    <name type="synonym">Gymnopilus spectabilis subsp. junonius</name>
    <dbReference type="NCBI Taxonomy" id="109634"/>
    <lineage>
        <taxon>Eukaryota</taxon>
        <taxon>Fungi</taxon>
        <taxon>Dikarya</taxon>
        <taxon>Basidiomycota</taxon>
        <taxon>Agaricomycotina</taxon>
        <taxon>Agaricomycetes</taxon>
        <taxon>Agaricomycetidae</taxon>
        <taxon>Agaricales</taxon>
        <taxon>Agaricineae</taxon>
        <taxon>Hymenogastraceae</taxon>
        <taxon>Gymnopilus</taxon>
    </lineage>
</organism>
<comment type="caution">
    <text evidence="2">The sequence shown here is derived from an EMBL/GenBank/DDBJ whole genome shotgun (WGS) entry which is preliminary data.</text>
</comment>
<keyword evidence="1" id="KW-0812">Transmembrane</keyword>
<evidence type="ECO:0000313" key="3">
    <source>
        <dbReference type="Proteomes" id="UP000724874"/>
    </source>
</evidence>
<gene>
    <name evidence="2" type="ORF">CPB84DRAFT_1803572</name>
</gene>
<dbReference type="EMBL" id="JADNYJ010000410">
    <property type="protein sequence ID" value="KAF8869734.1"/>
    <property type="molecule type" value="Genomic_DNA"/>
</dbReference>